<dbReference type="EMBL" id="BDME01000007">
    <property type="protein sequence ID" value="GAX88382.1"/>
    <property type="molecule type" value="Genomic_DNA"/>
</dbReference>
<sequence>MKKFIALITVLFTSFLFASDKLLPNGINPEAQHINTTWGTILFFMWPVLIIIGYKFVEFTLKKTGLEEDL</sequence>
<evidence type="ECO:0000256" key="1">
    <source>
        <dbReference type="SAM" id="Phobius"/>
    </source>
</evidence>
<evidence type="ECO:0000313" key="2">
    <source>
        <dbReference type="EMBL" id="GAX88382.1"/>
    </source>
</evidence>
<proteinExistence type="predicted"/>
<keyword evidence="3" id="KW-1185">Reference proteome</keyword>
<name>A0A292YBN7_9BACT</name>
<keyword evidence="1" id="KW-1133">Transmembrane helix</keyword>
<dbReference type="Proteomes" id="UP000217944">
    <property type="component" value="Unassembled WGS sequence"/>
</dbReference>
<feature type="transmembrane region" description="Helical" evidence="1">
    <location>
        <begin position="34"/>
        <end position="54"/>
    </location>
</feature>
<dbReference type="AlphaFoldDB" id="A0A292YBN7"/>
<keyword evidence="1" id="KW-0812">Transmembrane</keyword>
<accession>A0A292YBN7</accession>
<dbReference type="RefSeq" id="WP_096260206.1">
    <property type="nucleotide sequence ID" value="NZ_BDME01000007.1"/>
</dbReference>
<evidence type="ECO:0000313" key="3">
    <source>
        <dbReference type="Proteomes" id="UP000217944"/>
    </source>
</evidence>
<protein>
    <submittedName>
        <fullName evidence="2">Uncharacterized protein</fullName>
    </submittedName>
</protein>
<keyword evidence="1" id="KW-0472">Membrane</keyword>
<comment type="caution">
    <text evidence="2">The sequence shown here is derived from an EMBL/GenBank/DDBJ whole genome shotgun (WGS) entry which is preliminary data.</text>
</comment>
<organism evidence="2 3">
    <name type="scientific">Lebetimonas natsushimae</name>
    <dbReference type="NCBI Taxonomy" id="1936991"/>
    <lineage>
        <taxon>Bacteria</taxon>
        <taxon>Pseudomonadati</taxon>
        <taxon>Campylobacterota</taxon>
        <taxon>Epsilonproteobacteria</taxon>
        <taxon>Nautiliales</taxon>
        <taxon>Nautiliaceae</taxon>
        <taxon>Lebetimonas</taxon>
    </lineage>
</organism>
<dbReference type="OrthoDB" id="5373129at2"/>
<reference evidence="2 3" key="1">
    <citation type="journal article" date="2017" name="Syst. Appl. Microbiol.">
        <title>Lebetimonas natsushimae sp. nov., a novel strictly anaerobic, moderately thermophilic chemoautotroph isolated from a deep-sea hydrothermal vent polychaete nest in the Mid-Okinawa Trough.</title>
        <authorList>
            <person name="Nagata R."/>
            <person name="Takaki Y."/>
            <person name="Tame A."/>
            <person name="Nunoura T."/>
            <person name="Muto H."/>
            <person name="Mino S."/>
            <person name="Sawayama S."/>
            <person name="Takai K."/>
            <person name="Nakagawa S."/>
        </authorList>
    </citation>
    <scope>NUCLEOTIDE SEQUENCE [LARGE SCALE GENOMIC DNA]</scope>
    <source>
        <strain evidence="2 3">HS1857</strain>
    </source>
</reference>
<gene>
    <name evidence="2" type="ORF">LNAT_P1678</name>
</gene>